<dbReference type="GO" id="GO:0007166">
    <property type="term" value="P:cell surface receptor signaling pathway"/>
    <property type="evidence" value="ECO:0007669"/>
    <property type="project" value="TreeGrafter"/>
</dbReference>
<sequence length="323" mass="35356">MKGDWSPTEWSDVFTLTVSEKTLTPGLQVTPSWLSPGASVTLTCSVEHPSAGWRFFWYKAVPKLSDSYYSYEMLPGSINGTTQDSYIVSGQTHTAGYVCRAGRGDPKSSSESNLVSPDRVQHFDSDSVSLSCEGNSTEWRVMTFDGRGYPSLCRTSPTATGPICKQNLWRSAAVYWCESGSGQFSSAVNITVHNDGIILESPVQPVVEGTSVTLGCRLKTENVPSNVLFYKNNKLVQHDTRRELTIAAVSKSHEGLYKCERTDSKLVWTSAESWMSVKSVSSESSAFPLPLTVGLVGGLSFIVLLLLLLLFCIRKSKGQTFSL</sequence>
<feature type="domain" description="Ig-like" evidence="4">
    <location>
        <begin position="25"/>
        <end position="116"/>
    </location>
</feature>
<dbReference type="PANTHER" id="PTHR11481">
    <property type="entry name" value="IMMUNOGLOBULIN FC RECEPTOR"/>
    <property type="match status" value="1"/>
</dbReference>
<reference evidence="5" key="2">
    <citation type="submission" date="2025-08" db="UniProtKB">
        <authorList>
            <consortium name="Ensembl"/>
        </authorList>
    </citation>
    <scope>IDENTIFICATION</scope>
</reference>
<dbReference type="InterPro" id="IPR050488">
    <property type="entry name" value="Ig_Fc_receptor"/>
</dbReference>
<keyword evidence="1" id="KW-0732">Signal</keyword>
<keyword evidence="3" id="KW-1133">Transmembrane helix</keyword>
<dbReference type="InterPro" id="IPR003599">
    <property type="entry name" value="Ig_sub"/>
</dbReference>
<dbReference type="SUPFAM" id="SSF48726">
    <property type="entry name" value="Immunoglobulin"/>
    <property type="match status" value="2"/>
</dbReference>
<dbReference type="InterPro" id="IPR013783">
    <property type="entry name" value="Ig-like_fold"/>
</dbReference>
<dbReference type="Pfam" id="PF13895">
    <property type="entry name" value="Ig_2"/>
    <property type="match status" value="1"/>
</dbReference>
<name>A0A8D3DFD5_SCOMX</name>
<dbReference type="GO" id="GO:0004888">
    <property type="term" value="F:transmembrane signaling receptor activity"/>
    <property type="evidence" value="ECO:0007669"/>
    <property type="project" value="TreeGrafter"/>
</dbReference>
<dbReference type="Gene3D" id="2.60.40.10">
    <property type="entry name" value="Immunoglobulins"/>
    <property type="match status" value="3"/>
</dbReference>
<dbReference type="GeneTree" id="ENSGT01120000275081"/>
<dbReference type="PANTHER" id="PTHR11481:SF64">
    <property type="entry name" value="FC RECEPTOR-LIKE PROTEIN 4"/>
    <property type="match status" value="1"/>
</dbReference>
<accession>A0A8D3DFD5</accession>
<keyword evidence="2" id="KW-1015">Disulfide bond</keyword>
<feature type="domain" description="Ig-like" evidence="4">
    <location>
        <begin position="208"/>
        <end position="281"/>
    </location>
</feature>
<dbReference type="Proteomes" id="UP000694558">
    <property type="component" value="Chromosome 2"/>
</dbReference>
<reference evidence="5" key="1">
    <citation type="submission" date="2023-05" db="EMBL/GenBank/DDBJ databases">
        <title>High-quality long-read genome of Scophthalmus maximus.</title>
        <authorList>
            <person name="Lien S."/>
            <person name="Martinez P."/>
        </authorList>
    </citation>
    <scope>NUCLEOTIDE SEQUENCE [LARGE SCALE GENOMIC DNA]</scope>
</reference>
<dbReference type="InterPro" id="IPR007110">
    <property type="entry name" value="Ig-like_dom"/>
</dbReference>
<dbReference type="InterPro" id="IPR003598">
    <property type="entry name" value="Ig_sub2"/>
</dbReference>
<evidence type="ECO:0000256" key="2">
    <source>
        <dbReference type="ARBA" id="ARBA00023157"/>
    </source>
</evidence>
<evidence type="ECO:0000256" key="1">
    <source>
        <dbReference type="ARBA" id="ARBA00022729"/>
    </source>
</evidence>
<keyword evidence="3" id="KW-0472">Membrane</keyword>
<dbReference type="GO" id="GO:0006955">
    <property type="term" value="P:immune response"/>
    <property type="evidence" value="ECO:0007669"/>
    <property type="project" value="TreeGrafter"/>
</dbReference>
<proteinExistence type="predicted"/>
<dbReference type="InterPro" id="IPR036179">
    <property type="entry name" value="Ig-like_dom_sf"/>
</dbReference>
<dbReference type="GO" id="GO:0009897">
    <property type="term" value="C:external side of plasma membrane"/>
    <property type="evidence" value="ECO:0007669"/>
    <property type="project" value="TreeGrafter"/>
</dbReference>
<dbReference type="SMART" id="SM00409">
    <property type="entry name" value="IG"/>
    <property type="match status" value="2"/>
</dbReference>
<dbReference type="PROSITE" id="PS50835">
    <property type="entry name" value="IG_LIKE"/>
    <property type="match status" value="2"/>
</dbReference>
<dbReference type="Ensembl" id="ENSSMAT00000038232.1">
    <property type="protein sequence ID" value="ENSSMAP00000058244.1"/>
    <property type="gene ID" value="ENSSMAG00000022071.1"/>
</dbReference>
<evidence type="ECO:0000256" key="3">
    <source>
        <dbReference type="SAM" id="Phobius"/>
    </source>
</evidence>
<keyword evidence="3" id="KW-0812">Transmembrane</keyword>
<dbReference type="SMART" id="SM00408">
    <property type="entry name" value="IGc2"/>
    <property type="match status" value="1"/>
</dbReference>
<protein>
    <recommendedName>
        <fullName evidence="4">Ig-like domain-containing protein</fullName>
    </recommendedName>
</protein>
<evidence type="ECO:0000313" key="5">
    <source>
        <dbReference type="Ensembl" id="ENSSMAP00000058244.1"/>
    </source>
</evidence>
<feature type="transmembrane region" description="Helical" evidence="3">
    <location>
        <begin position="287"/>
        <end position="313"/>
    </location>
</feature>
<dbReference type="AlphaFoldDB" id="A0A8D3DFD5"/>
<evidence type="ECO:0000313" key="6">
    <source>
        <dbReference type="Proteomes" id="UP000694558"/>
    </source>
</evidence>
<organism evidence="5 6">
    <name type="scientific">Scophthalmus maximus</name>
    <name type="common">Turbot</name>
    <name type="synonym">Psetta maxima</name>
    <dbReference type="NCBI Taxonomy" id="52904"/>
    <lineage>
        <taxon>Eukaryota</taxon>
        <taxon>Metazoa</taxon>
        <taxon>Chordata</taxon>
        <taxon>Craniata</taxon>
        <taxon>Vertebrata</taxon>
        <taxon>Euteleostomi</taxon>
        <taxon>Actinopterygii</taxon>
        <taxon>Neopterygii</taxon>
        <taxon>Teleostei</taxon>
        <taxon>Neoteleostei</taxon>
        <taxon>Acanthomorphata</taxon>
        <taxon>Carangaria</taxon>
        <taxon>Pleuronectiformes</taxon>
        <taxon>Pleuronectoidei</taxon>
        <taxon>Scophthalmidae</taxon>
        <taxon>Scophthalmus</taxon>
    </lineage>
</organism>
<evidence type="ECO:0000259" key="4">
    <source>
        <dbReference type="PROSITE" id="PS50835"/>
    </source>
</evidence>